<gene>
    <name evidence="7" type="ORF">POM88_012332</name>
</gene>
<dbReference type="Proteomes" id="UP001237642">
    <property type="component" value="Unassembled WGS sequence"/>
</dbReference>
<keyword evidence="3" id="KW-0238">DNA-binding</keyword>
<comment type="caution">
    <text evidence="7">The sequence shown here is derived from an EMBL/GenBank/DDBJ whole genome shotgun (WGS) entry which is preliminary data.</text>
</comment>
<keyword evidence="4" id="KW-0804">Transcription</keyword>
<proteinExistence type="predicted"/>
<sequence length="340" mass="39440">MDLSPKFIKVLSPEECLSNEMLLPHEFCSKYGSVIPIGIKMRVRNGYQIWLDYVKINQRFFGMKSFFKDFNLRGGESLLFDYVGEFKFNVLIFDISGSEIEYPLVMHESQDCWARHVVYPDDGLSFVNCVRPSGNVVDVVVPPFYFIENISPMVPDRVEYVVSSGQHIIGSYCHREFELSGLASICHMLGIRNLNSLNNLVFSYDGRDTFKVDVFDNSMLEVPVSPNVPRNVSNDIAFEVLVQHSHMLEYCHGVDLSVKFRNITDLWNTKDSFTAYHKNRCWRLQIKKRRDVKRAAIHEGWIQFRGDMEFSSGDVCVFQWKNDNIHNFNVRIVKKARTVS</sequence>
<dbReference type="PANTHER" id="PTHR31920:SF135">
    <property type="entry name" value="B3 DOMAIN-CONTAINING PROTEIN OS03G0621600-RELATED"/>
    <property type="match status" value="1"/>
</dbReference>
<dbReference type="Pfam" id="PF02362">
    <property type="entry name" value="B3"/>
    <property type="match status" value="1"/>
</dbReference>
<dbReference type="SMART" id="SM01019">
    <property type="entry name" value="B3"/>
    <property type="match status" value="2"/>
</dbReference>
<comment type="subcellular location">
    <subcellularLocation>
        <location evidence="1">Nucleus</location>
    </subcellularLocation>
</comment>
<dbReference type="InterPro" id="IPR050655">
    <property type="entry name" value="Plant_B3_domain"/>
</dbReference>
<name>A0AAD8IX92_9APIA</name>
<dbReference type="InterPro" id="IPR015300">
    <property type="entry name" value="DNA-bd_pseudobarrel_sf"/>
</dbReference>
<dbReference type="EMBL" id="JAUIZM010000003">
    <property type="protein sequence ID" value="KAK1393276.1"/>
    <property type="molecule type" value="Genomic_DNA"/>
</dbReference>
<dbReference type="Gene3D" id="2.40.330.10">
    <property type="entry name" value="DNA-binding pseudobarrel domain"/>
    <property type="match status" value="2"/>
</dbReference>
<evidence type="ECO:0000313" key="8">
    <source>
        <dbReference type="Proteomes" id="UP001237642"/>
    </source>
</evidence>
<keyword evidence="8" id="KW-1185">Reference proteome</keyword>
<dbReference type="GO" id="GO:0003677">
    <property type="term" value="F:DNA binding"/>
    <property type="evidence" value="ECO:0007669"/>
    <property type="project" value="UniProtKB-KW"/>
</dbReference>
<dbReference type="AlphaFoldDB" id="A0AAD8IX92"/>
<dbReference type="PANTHER" id="PTHR31920">
    <property type="entry name" value="B3 DOMAIN-CONTAINING"/>
    <property type="match status" value="1"/>
</dbReference>
<evidence type="ECO:0000256" key="5">
    <source>
        <dbReference type="ARBA" id="ARBA00023242"/>
    </source>
</evidence>
<reference evidence="7" key="2">
    <citation type="submission" date="2023-05" db="EMBL/GenBank/DDBJ databases">
        <authorList>
            <person name="Schelkunov M.I."/>
        </authorList>
    </citation>
    <scope>NUCLEOTIDE SEQUENCE</scope>
    <source>
        <strain evidence="7">Hsosn_3</strain>
        <tissue evidence="7">Leaf</tissue>
    </source>
</reference>
<feature type="domain" description="TF-B3" evidence="6">
    <location>
        <begin position="278"/>
        <end position="336"/>
    </location>
</feature>
<evidence type="ECO:0000313" key="7">
    <source>
        <dbReference type="EMBL" id="KAK1393276.1"/>
    </source>
</evidence>
<keyword evidence="5" id="KW-0539">Nucleus</keyword>
<reference evidence="7" key="1">
    <citation type="submission" date="2023-02" db="EMBL/GenBank/DDBJ databases">
        <title>Genome of toxic invasive species Heracleum sosnowskyi carries increased number of genes despite the absence of recent whole-genome duplications.</title>
        <authorList>
            <person name="Schelkunov M."/>
            <person name="Shtratnikova V."/>
            <person name="Makarenko M."/>
            <person name="Klepikova A."/>
            <person name="Omelchenko D."/>
            <person name="Novikova G."/>
            <person name="Obukhova E."/>
            <person name="Bogdanov V."/>
            <person name="Penin A."/>
            <person name="Logacheva M."/>
        </authorList>
    </citation>
    <scope>NUCLEOTIDE SEQUENCE</scope>
    <source>
        <strain evidence="7">Hsosn_3</strain>
        <tissue evidence="7">Leaf</tissue>
    </source>
</reference>
<evidence type="ECO:0000256" key="1">
    <source>
        <dbReference type="ARBA" id="ARBA00004123"/>
    </source>
</evidence>
<evidence type="ECO:0000259" key="6">
    <source>
        <dbReference type="PROSITE" id="PS50863"/>
    </source>
</evidence>
<dbReference type="InterPro" id="IPR003340">
    <property type="entry name" value="B3_DNA-bd"/>
</dbReference>
<accession>A0AAD8IX92</accession>
<keyword evidence="2" id="KW-0805">Transcription regulation</keyword>
<evidence type="ECO:0000256" key="3">
    <source>
        <dbReference type="ARBA" id="ARBA00023125"/>
    </source>
</evidence>
<organism evidence="7 8">
    <name type="scientific">Heracleum sosnowskyi</name>
    <dbReference type="NCBI Taxonomy" id="360622"/>
    <lineage>
        <taxon>Eukaryota</taxon>
        <taxon>Viridiplantae</taxon>
        <taxon>Streptophyta</taxon>
        <taxon>Embryophyta</taxon>
        <taxon>Tracheophyta</taxon>
        <taxon>Spermatophyta</taxon>
        <taxon>Magnoliopsida</taxon>
        <taxon>eudicotyledons</taxon>
        <taxon>Gunneridae</taxon>
        <taxon>Pentapetalae</taxon>
        <taxon>asterids</taxon>
        <taxon>campanulids</taxon>
        <taxon>Apiales</taxon>
        <taxon>Apiaceae</taxon>
        <taxon>Apioideae</taxon>
        <taxon>apioid superclade</taxon>
        <taxon>Tordylieae</taxon>
        <taxon>Tordyliinae</taxon>
        <taxon>Heracleum</taxon>
    </lineage>
</organism>
<evidence type="ECO:0000256" key="2">
    <source>
        <dbReference type="ARBA" id="ARBA00023015"/>
    </source>
</evidence>
<evidence type="ECO:0000256" key="4">
    <source>
        <dbReference type="ARBA" id="ARBA00023163"/>
    </source>
</evidence>
<dbReference type="CDD" id="cd10017">
    <property type="entry name" value="B3_DNA"/>
    <property type="match status" value="1"/>
</dbReference>
<dbReference type="GO" id="GO:0005634">
    <property type="term" value="C:nucleus"/>
    <property type="evidence" value="ECO:0007669"/>
    <property type="project" value="UniProtKB-SubCell"/>
</dbReference>
<dbReference type="PROSITE" id="PS50863">
    <property type="entry name" value="B3"/>
    <property type="match status" value="1"/>
</dbReference>
<dbReference type="SUPFAM" id="SSF101936">
    <property type="entry name" value="DNA-binding pseudobarrel domain"/>
    <property type="match status" value="2"/>
</dbReference>
<protein>
    <recommendedName>
        <fullName evidence="6">TF-B3 domain-containing protein</fullName>
    </recommendedName>
</protein>